<protein>
    <submittedName>
        <fullName evidence="1">Uncharacterized protein</fullName>
    </submittedName>
</protein>
<evidence type="ECO:0000313" key="2">
    <source>
        <dbReference type="Proteomes" id="UP000785679"/>
    </source>
</evidence>
<gene>
    <name evidence="1" type="ORF">FGO68_gene15544</name>
</gene>
<proteinExistence type="predicted"/>
<keyword evidence="2" id="KW-1185">Reference proteome</keyword>
<dbReference type="AlphaFoldDB" id="A0A8J8T627"/>
<dbReference type="Proteomes" id="UP000785679">
    <property type="component" value="Unassembled WGS sequence"/>
</dbReference>
<name>A0A8J8T627_HALGN</name>
<organism evidence="1 2">
    <name type="scientific">Halteria grandinella</name>
    <dbReference type="NCBI Taxonomy" id="5974"/>
    <lineage>
        <taxon>Eukaryota</taxon>
        <taxon>Sar</taxon>
        <taxon>Alveolata</taxon>
        <taxon>Ciliophora</taxon>
        <taxon>Intramacronucleata</taxon>
        <taxon>Spirotrichea</taxon>
        <taxon>Stichotrichia</taxon>
        <taxon>Sporadotrichida</taxon>
        <taxon>Halteriidae</taxon>
        <taxon>Halteria</taxon>
    </lineage>
</organism>
<accession>A0A8J8T627</accession>
<reference evidence="1" key="1">
    <citation type="submission" date="2019-06" db="EMBL/GenBank/DDBJ databases">
        <authorList>
            <person name="Zheng W."/>
        </authorList>
    </citation>
    <scope>NUCLEOTIDE SEQUENCE</scope>
    <source>
        <strain evidence="1">QDHG01</strain>
    </source>
</reference>
<sequence length="205" mass="24044">MFEKESIAIFLVQFEARNEGEKSFKDLWFLKDFQVTQVSALPILCKQQLERIKQPFRDTFLYVQWKDFVPLGQQHLQNGCHLLKFCYHACLILIKFEVSQLNEAIILLAANHYVLRYNSSMSESFLMHFRNCKKQLRKPSQGLLFRDQLQQFSRQSSHLFNLNQSATFSVALESIMGNVDKYLQMNGFSDFSKNTLFSLNVCLSM</sequence>
<dbReference type="EMBL" id="RRYP01004668">
    <property type="protein sequence ID" value="TNV82683.1"/>
    <property type="molecule type" value="Genomic_DNA"/>
</dbReference>
<comment type="caution">
    <text evidence="1">The sequence shown here is derived from an EMBL/GenBank/DDBJ whole genome shotgun (WGS) entry which is preliminary data.</text>
</comment>
<evidence type="ECO:0000313" key="1">
    <source>
        <dbReference type="EMBL" id="TNV82683.1"/>
    </source>
</evidence>